<dbReference type="OrthoDB" id="419846at2759"/>
<evidence type="ECO:0000313" key="1">
    <source>
        <dbReference type="EMBL" id="KAF4682902.1"/>
    </source>
</evidence>
<dbReference type="AlphaFoldDB" id="A0A7J6NG70"/>
<dbReference type="EMBL" id="JABANP010000400">
    <property type="protein sequence ID" value="KAF4682902.1"/>
    <property type="molecule type" value="Genomic_DNA"/>
</dbReference>
<name>A0A7J6NG70_PEROL</name>
<organism evidence="1 2">
    <name type="scientific">Perkinsus olseni</name>
    <name type="common">Perkinsus atlanticus</name>
    <dbReference type="NCBI Taxonomy" id="32597"/>
    <lineage>
        <taxon>Eukaryota</taxon>
        <taxon>Sar</taxon>
        <taxon>Alveolata</taxon>
        <taxon>Perkinsozoa</taxon>
        <taxon>Perkinsea</taxon>
        <taxon>Perkinsida</taxon>
        <taxon>Perkinsidae</taxon>
        <taxon>Perkinsus</taxon>
    </lineage>
</organism>
<reference evidence="1 2" key="1">
    <citation type="submission" date="2020-04" db="EMBL/GenBank/DDBJ databases">
        <title>Perkinsus olseni comparative genomics.</title>
        <authorList>
            <person name="Bogema D.R."/>
        </authorList>
    </citation>
    <scope>NUCLEOTIDE SEQUENCE [LARGE SCALE GENOMIC DNA]</scope>
    <source>
        <strain evidence="1">00978-12</strain>
    </source>
</reference>
<protein>
    <submittedName>
        <fullName evidence="1">Uncharacterized protein</fullName>
    </submittedName>
</protein>
<accession>A0A7J6NG70</accession>
<dbReference type="Proteomes" id="UP000541610">
    <property type="component" value="Unassembled WGS sequence"/>
</dbReference>
<comment type="caution">
    <text evidence="1">The sequence shown here is derived from an EMBL/GenBank/DDBJ whole genome shotgun (WGS) entry which is preliminary data.</text>
</comment>
<evidence type="ECO:0000313" key="2">
    <source>
        <dbReference type="Proteomes" id="UP000541610"/>
    </source>
</evidence>
<gene>
    <name evidence="1" type="ORF">FOZ60_010011</name>
</gene>
<sequence>MSNAAHEVPLDGDSAEVPEYGRRVIALSDEILTEGLGPPPALLQLEEDPSPQPAVTIRRIFDHEWKIPGVPPLVSRSLLSKRKKGPVDRVLLLLMMTGQDLAEAAIEVEMGVDELTKTLRGTTIGMYVLSRAVDGSKLKELKASSIWREYVQAYETHTTPFDIQLHDVTEDRAVHTETGSIADIFRLATSHALVGSKKTAEFSERFDASMQAATIGEITELLWWMADSDSRAQLEVSEKSGGAKQDWLDNEEVVGAVCEVLSQRLPVALRACMNRVVSGRWYEDVLSVCIRVLGALGNLRLKRACREGERYERCLDAIYEALEACAKKRSFPGDVVGLLAAACADLKPLGNSMRKIARILKGSAISRVKELTATELVDVTWMVSYVHACTDQGFRKIMGAYLETVLFSSLRAQKIPEYPSMLVRMMLTFPRHARLKIQICQVLEVVEGRESLDAYGCALALKAVGKDLRKETREELIEKVKRNIASLRPNEFALAISSVADFATIVDTVETGSRMIDYVGAKDLPNLARAYGESFWEVKLANDGRYEDMGRDPIEHFFKGLLLAVVESIQNLPCAGISLILSETRRLNLEVDLLGEHLPVIARRLESATYPLERKTPKSVMNNPSKIDHVIDSEPSMPLGSLVDLLWAVVRPTFVGVSPEEYENREWSFEAAIEKTLYMLATQDSPEMRADQIGRLWEVLARVAEFRKFLGGKNPLLRPGALKGARRTTALRMAELPLEDIFFSASLMLRVHKLCLEVVDGVVLEMVVLAVVRLDPIARPGKEELSDGLDAAAGSLPFLEVPTEDAEESLRVHEDVVGLVIEDSEEVGCRVCALRDALRDHGFERQAEVLWENIRVEYTG</sequence>
<proteinExistence type="predicted"/>